<dbReference type="AlphaFoldDB" id="A0A072NQF0"/>
<reference evidence="1 2" key="1">
    <citation type="submission" date="2014-04" db="EMBL/GenBank/DDBJ databases">
        <title>Draft genome sequence of Bacillus azotoformans MEV2011, a (co-) denitrifying strain unable to grow in the presence of oxygen.</title>
        <authorList>
            <person name="Nielsen M."/>
            <person name="Schreiber L."/>
            <person name="Finster K."/>
            <person name="Schramm A."/>
        </authorList>
    </citation>
    <scope>NUCLEOTIDE SEQUENCE [LARGE SCALE GENOMIC DNA]</scope>
    <source>
        <strain evidence="1 2">MEV2011</strain>
    </source>
</reference>
<dbReference type="PATRIC" id="fig|1348973.3.peg.1219"/>
<evidence type="ECO:0000313" key="1">
    <source>
        <dbReference type="EMBL" id="KEF39477.1"/>
    </source>
</evidence>
<dbReference type="EMBL" id="JJRY01000003">
    <property type="protein sequence ID" value="KEF39477.1"/>
    <property type="molecule type" value="Genomic_DNA"/>
</dbReference>
<name>A0A072NQF0_SCHAZ</name>
<protein>
    <submittedName>
        <fullName evidence="1">Uncharacterized protein</fullName>
    </submittedName>
</protein>
<accession>A0A072NQF0</accession>
<organism evidence="1 2">
    <name type="scientific">Schinkia azotoformans MEV2011</name>
    <dbReference type="NCBI Taxonomy" id="1348973"/>
    <lineage>
        <taxon>Bacteria</taxon>
        <taxon>Bacillati</taxon>
        <taxon>Bacillota</taxon>
        <taxon>Bacilli</taxon>
        <taxon>Bacillales</taxon>
        <taxon>Bacillaceae</taxon>
        <taxon>Calidifontibacillus/Schinkia group</taxon>
        <taxon>Schinkia</taxon>
    </lineage>
</organism>
<sequence length="65" mass="6939">MIAVIALLVAKIMEELKTIISENSGAVFAMKATAVMEIRGHGIERDLMETNKTIAASTHIAAKKG</sequence>
<gene>
    <name evidence="1" type="ORF">M670_01246</name>
</gene>
<proteinExistence type="predicted"/>
<comment type="caution">
    <text evidence="1">The sequence shown here is derived from an EMBL/GenBank/DDBJ whole genome shotgun (WGS) entry which is preliminary data.</text>
</comment>
<evidence type="ECO:0000313" key="2">
    <source>
        <dbReference type="Proteomes" id="UP000027936"/>
    </source>
</evidence>
<dbReference type="Proteomes" id="UP000027936">
    <property type="component" value="Unassembled WGS sequence"/>
</dbReference>